<dbReference type="AlphaFoldDB" id="A0A3A5L3E3"/>
<evidence type="ECO:0000313" key="1">
    <source>
        <dbReference type="EMBL" id="RJT46289.1"/>
    </source>
</evidence>
<dbReference type="EMBL" id="QZWB01000009">
    <property type="protein sequence ID" value="RJT46289.1"/>
    <property type="molecule type" value="Genomic_DNA"/>
</dbReference>
<evidence type="ECO:0000313" key="2">
    <source>
        <dbReference type="Proteomes" id="UP000270757"/>
    </source>
</evidence>
<gene>
    <name evidence="1" type="ORF">D6J04_09630</name>
</gene>
<reference evidence="1 2" key="1">
    <citation type="submission" date="2018-09" db="EMBL/GenBank/DDBJ databases">
        <title>Draft genome sequences of Legionella taurinensis isolated from water samples.</title>
        <authorList>
            <person name="Chakeri A."/>
            <person name="Allerberger F."/>
            <person name="Kundi M."/>
            <person name="Ruppitsch W."/>
            <person name="Schmid D."/>
        </authorList>
    </citation>
    <scope>NUCLEOTIDE SEQUENCE [LARGE SCALE GENOMIC DNA]</scope>
    <source>
        <strain evidence="1 2">4570-18-6</strain>
    </source>
</reference>
<protein>
    <recommendedName>
        <fullName evidence="3">Beta family protein</fullName>
    </recommendedName>
</protein>
<sequence>MSLTMNKLNNYVPIMSLKQGELKAISLLSSKDLLNISPLFDVPRVPIVSGKQSKTLDDHIKKVVINLEKYCKEINFILDFSLINLSSRMEGNLHPLKYLCESLQEKNLSFIPTIGLDRDDNYLAVIKDIANNTPDFNLCFRLFIDDLEDAENTQDSIYQILQNLKIDIGKCHLVVDCKSIQTSTIEYIIDLLAEFNQFIPFQTWSSFVLAASSFPSDMSIIRANTNGSIPRVEYDLWRAVIDASLLVGRAPKFGDYCIVNPERAEIDPVIMRAGGKIRYTTQRTWEVFRGHSLQKGEKYAQYRTLSQKVVDSPFYLGKDYSWGDQYILNCAENTGTTGNLTTWVQVDTNHHLKFVGEQISNLNVFSEKD</sequence>
<dbReference type="InterPro" id="IPR025683">
    <property type="entry name" value="Protein_beta"/>
</dbReference>
<dbReference type="Pfam" id="PF14350">
    <property type="entry name" value="Beta_protein"/>
    <property type="match status" value="1"/>
</dbReference>
<organism evidence="1 2">
    <name type="scientific">Legionella taurinensis</name>
    <dbReference type="NCBI Taxonomy" id="70611"/>
    <lineage>
        <taxon>Bacteria</taxon>
        <taxon>Pseudomonadati</taxon>
        <taxon>Pseudomonadota</taxon>
        <taxon>Gammaproteobacteria</taxon>
        <taxon>Legionellales</taxon>
        <taxon>Legionellaceae</taxon>
        <taxon>Legionella</taxon>
    </lineage>
</organism>
<evidence type="ECO:0008006" key="3">
    <source>
        <dbReference type="Google" id="ProtNLM"/>
    </source>
</evidence>
<proteinExistence type="predicted"/>
<accession>A0A3A5L3E3</accession>
<comment type="caution">
    <text evidence="1">The sequence shown here is derived from an EMBL/GenBank/DDBJ whole genome shotgun (WGS) entry which is preliminary data.</text>
</comment>
<dbReference type="Proteomes" id="UP000270757">
    <property type="component" value="Unassembled WGS sequence"/>
</dbReference>
<name>A0A3A5L3E3_9GAMM</name>